<dbReference type="SUPFAM" id="SSF160537">
    <property type="entry name" value="SpoVG-like"/>
    <property type="match status" value="1"/>
</dbReference>
<accession>A0A381V744</accession>
<proteinExistence type="predicted"/>
<dbReference type="Pfam" id="PF04026">
    <property type="entry name" value="SpoVG"/>
    <property type="match status" value="1"/>
</dbReference>
<dbReference type="EMBL" id="UINC01007799">
    <property type="protein sequence ID" value="SVA35133.1"/>
    <property type="molecule type" value="Genomic_DNA"/>
</dbReference>
<dbReference type="AlphaFoldDB" id="A0A381V744"/>
<gene>
    <name evidence="2" type="ORF">METZ01_LOCUS87987</name>
</gene>
<dbReference type="GO" id="GO:0030435">
    <property type="term" value="P:sporulation resulting in formation of a cellular spore"/>
    <property type="evidence" value="ECO:0007669"/>
    <property type="project" value="InterPro"/>
</dbReference>
<reference evidence="2" key="1">
    <citation type="submission" date="2018-05" db="EMBL/GenBank/DDBJ databases">
        <authorList>
            <person name="Lanie J.A."/>
            <person name="Ng W.-L."/>
            <person name="Kazmierczak K.M."/>
            <person name="Andrzejewski T.M."/>
            <person name="Davidsen T.M."/>
            <person name="Wayne K.J."/>
            <person name="Tettelin H."/>
            <person name="Glass J.I."/>
            <person name="Rusch D."/>
            <person name="Podicherti R."/>
            <person name="Tsui H.-C.T."/>
            <person name="Winkler M.E."/>
        </authorList>
    </citation>
    <scope>NUCLEOTIDE SEQUENCE</scope>
</reference>
<evidence type="ECO:0000256" key="1">
    <source>
        <dbReference type="SAM" id="MobiDB-lite"/>
    </source>
</evidence>
<dbReference type="InterPro" id="IPR007170">
    <property type="entry name" value="SpoVG"/>
</dbReference>
<sequence>MNKGSWGKIRAFFDLQTEDGFTLKGFKLVEGINGLFVGFPSQKGSDEEYHDTVWADRDIKEQVNQLAIKTYGQEVMATPPGMDNNDFPPPQPEMADASVATPFSDEDVPF</sequence>
<dbReference type="InterPro" id="IPR036751">
    <property type="entry name" value="SpoVG_sf"/>
</dbReference>
<dbReference type="Gene3D" id="3.30.1120.40">
    <property type="entry name" value="Stage V sporulation protein G"/>
    <property type="match status" value="1"/>
</dbReference>
<feature type="region of interest" description="Disordered" evidence="1">
    <location>
        <begin position="76"/>
        <end position="110"/>
    </location>
</feature>
<evidence type="ECO:0000313" key="2">
    <source>
        <dbReference type="EMBL" id="SVA35133.1"/>
    </source>
</evidence>
<organism evidence="2">
    <name type="scientific">marine metagenome</name>
    <dbReference type="NCBI Taxonomy" id="408172"/>
    <lineage>
        <taxon>unclassified sequences</taxon>
        <taxon>metagenomes</taxon>
        <taxon>ecological metagenomes</taxon>
    </lineage>
</organism>
<name>A0A381V744_9ZZZZ</name>
<protein>
    <submittedName>
        <fullName evidence="2">Uncharacterized protein</fullName>
    </submittedName>
</protein>